<dbReference type="PANTHER" id="PTHR37947:SF1">
    <property type="entry name" value="BLL2462 PROTEIN"/>
    <property type="match status" value="1"/>
</dbReference>
<sequence length="527" mass="59716">TAVDIFASVRAAGFADPFEVVLRSGKETLSKVLVSPVKGVDVHRVRLRFQPEKQGTFRYVVEIPIAPEEVIIDNNRYKFLIDVTDKRLPVLYLEGSPREEYRFLRRALFRDKDFRIASILRLQGPKEFILQGTLPEDGLADGYPKTAKHLYRFEAVIFGDVEAGYLSKKQLEITEQFVRERGGGFLMLGGVNSFNLGAYQGTAIDKMLPVVLPPLRTSYRQVEFKIELTDQGRKHSTMQQDPNPLVNQNIWSKAPTLVGYNPIAAIKPGAQILAVNARTRSLILAVQNYGAGRTAAFASGGSWHWQMAMPRKDDLHEKFWKQIVRWLAVGAKSKLTIDLEKDIYATREPVVVRATVLDRVLKPDNTAKVTAIIVDPFNNKQQLPMRCIRSDLGVYGTQFEPHEVGALEARIALAYSWEKSPYPSWSLKNNNANIRRIRKRIESLEQSAATPERPTLEGDGWQIVDNAGENRVRIVFDAKPPRPVRELVKSYGFRWAPSLEVWQRKRTGVNWRYLADSLAGELAEMEG</sequence>
<dbReference type="EMBL" id="LAZR01034171">
    <property type="protein sequence ID" value="KKL46056.1"/>
    <property type="molecule type" value="Genomic_DNA"/>
</dbReference>
<feature type="domain" description="Putative glutamine amidotransferase" evidence="1">
    <location>
        <begin position="169"/>
        <end position="328"/>
    </location>
</feature>
<dbReference type="InterPro" id="IPR010768">
    <property type="entry name" value="GATase1-like"/>
</dbReference>
<accession>A0A0F9CX32</accession>
<protein>
    <recommendedName>
        <fullName evidence="1">Putative glutamine amidotransferase domain-containing protein</fullName>
    </recommendedName>
</protein>
<name>A0A0F9CX32_9ZZZZ</name>
<dbReference type="SUPFAM" id="SSF52317">
    <property type="entry name" value="Class I glutamine amidotransferase-like"/>
    <property type="match status" value="1"/>
</dbReference>
<proteinExistence type="predicted"/>
<evidence type="ECO:0000259" key="1">
    <source>
        <dbReference type="Pfam" id="PF07090"/>
    </source>
</evidence>
<feature type="non-terminal residue" evidence="2">
    <location>
        <position position="1"/>
    </location>
</feature>
<evidence type="ECO:0000313" key="2">
    <source>
        <dbReference type="EMBL" id="KKL46056.1"/>
    </source>
</evidence>
<dbReference type="Gene3D" id="3.40.50.880">
    <property type="match status" value="1"/>
</dbReference>
<comment type="caution">
    <text evidence="2">The sequence shown here is derived from an EMBL/GenBank/DDBJ whole genome shotgun (WGS) entry which is preliminary data.</text>
</comment>
<dbReference type="PANTHER" id="PTHR37947">
    <property type="entry name" value="BLL2462 PROTEIN"/>
    <property type="match status" value="1"/>
</dbReference>
<dbReference type="AlphaFoldDB" id="A0A0F9CX32"/>
<organism evidence="2">
    <name type="scientific">marine sediment metagenome</name>
    <dbReference type="NCBI Taxonomy" id="412755"/>
    <lineage>
        <taxon>unclassified sequences</taxon>
        <taxon>metagenomes</taxon>
        <taxon>ecological metagenomes</taxon>
    </lineage>
</organism>
<dbReference type="InterPro" id="IPR029062">
    <property type="entry name" value="Class_I_gatase-like"/>
</dbReference>
<reference evidence="2" key="1">
    <citation type="journal article" date="2015" name="Nature">
        <title>Complex archaea that bridge the gap between prokaryotes and eukaryotes.</title>
        <authorList>
            <person name="Spang A."/>
            <person name="Saw J.H."/>
            <person name="Jorgensen S.L."/>
            <person name="Zaremba-Niedzwiedzka K."/>
            <person name="Martijn J."/>
            <person name="Lind A.E."/>
            <person name="van Eijk R."/>
            <person name="Schleper C."/>
            <person name="Guy L."/>
            <person name="Ettema T.J."/>
        </authorList>
    </citation>
    <scope>NUCLEOTIDE SEQUENCE</scope>
</reference>
<dbReference type="Pfam" id="PF07090">
    <property type="entry name" value="GATase1_like"/>
    <property type="match status" value="1"/>
</dbReference>
<gene>
    <name evidence="2" type="ORF">LCGC14_2349430</name>
</gene>